<dbReference type="Proteomes" id="UP001242811">
    <property type="component" value="Unassembled WGS sequence"/>
</dbReference>
<dbReference type="EMBL" id="JAUSWA010000014">
    <property type="protein sequence ID" value="MDQ0494511.1"/>
    <property type="molecule type" value="Genomic_DNA"/>
</dbReference>
<proteinExistence type="predicted"/>
<name>A0ABU0KYI7_9BACL</name>
<protein>
    <recommendedName>
        <fullName evidence="4">Lipoprotein</fullName>
    </recommendedName>
</protein>
<evidence type="ECO:0000256" key="1">
    <source>
        <dbReference type="SAM" id="MobiDB-lite"/>
    </source>
</evidence>
<evidence type="ECO:0008006" key="4">
    <source>
        <dbReference type="Google" id="ProtNLM"/>
    </source>
</evidence>
<feature type="region of interest" description="Disordered" evidence="1">
    <location>
        <begin position="73"/>
        <end position="113"/>
    </location>
</feature>
<sequence>MMEHSWEKIKSKPGSRTRMAAFALMLAVPAVLTGCGDDEYYDCDELPVSEQTACRDSGSSGYYYGGSTYYSGGSSYHSSRSSSSSYRKSSSSSSGSHSGFGSSGSRSGFSSGG</sequence>
<comment type="caution">
    <text evidence="2">The sequence shown here is derived from an EMBL/GenBank/DDBJ whole genome shotgun (WGS) entry which is preliminary data.</text>
</comment>
<evidence type="ECO:0000313" key="3">
    <source>
        <dbReference type="Proteomes" id="UP001242811"/>
    </source>
</evidence>
<gene>
    <name evidence="2" type="ORF">QOZ95_002676</name>
</gene>
<organism evidence="2 3">
    <name type="scientific">Paenibacillus brasilensis</name>
    <dbReference type="NCBI Taxonomy" id="128574"/>
    <lineage>
        <taxon>Bacteria</taxon>
        <taxon>Bacillati</taxon>
        <taxon>Bacillota</taxon>
        <taxon>Bacilli</taxon>
        <taxon>Bacillales</taxon>
        <taxon>Paenibacillaceae</taxon>
        <taxon>Paenibacillus</taxon>
    </lineage>
</organism>
<reference evidence="2 3" key="1">
    <citation type="submission" date="2023-07" db="EMBL/GenBank/DDBJ databases">
        <title>Genomic Encyclopedia of Type Strains, Phase IV (KMG-IV): sequencing the most valuable type-strain genomes for metagenomic binning, comparative biology and taxonomic classification.</title>
        <authorList>
            <person name="Goeker M."/>
        </authorList>
    </citation>
    <scope>NUCLEOTIDE SEQUENCE [LARGE SCALE GENOMIC DNA]</scope>
    <source>
        <strain evidence="2 3">DSM 14914</strain>
    </source>
</reference>
<keyword evidence="3" id="KW-1185">Reference proteome</keyword>
<evidence type="ECO:0000313" key="2">
    <source>
        <dbReference type="EMBL" id="MDQ0494511.1"/>
    </source>
</evidence>
<accession>A0ABU0KYI7</accession>